<dbReference type="NCBIfam" id="NF008521">
    <property type="entry name" value="PRK11448.1"/>
    <property type="match status" value="1"/>
</dbReference>
<dbReference type="InterPro" id="IPR027417">
    <property type="entry name" value="P-loop_NTPase"/>
</dbReference>
<dbReference type="AlphaFoldDB" id="A0A1Z4GBF3"/>
<feature type="domain" description="Helicase ATP-binding" evidence="2">
    <location>
        <begin position="415"/>
        <end position="600"/>
    </location>
</feature>
<dbReference type="InterPro" id="IPR025285">
    <property type="entry name" value="DUF4145"/>
</dbReference>
<dbReference type="CDD" id="cd18032">
    <property type="entry name" value="DEXHc_RE_I_III_res"/>
    <property type="match status" value="1"/>
</dbReference>
<dbReference type="InterPro" id="IPR006935">
    <property type="entry name" value="Helicase/UvrB_N"/>
</dbReference>
<dbReference type="InterPro" id="IPR013670">
    <property type="entry name" value="EcoEI_R_C_dom"/>
</dbReference>
<protein>
    <submittedName>
        <fullName evidence="4">Type III restriction enzyme res subunit</fullName>
    </submittedName>
</protein>
<evidence type="ECO:0000313" key="4">
    <source>
        <dbReference type="EMBL" id="BAY14656.1"/>
    </source>
</evidence>
<dbReference type="PANTHER" id="PTHR47396">
    <property type="entry name" value="TYPE I RESTRICTION ENZYME ECOKI R PROTEIN"/>
    <property type="match status" value="1"/>
</dbReference>
<name>A0A1Z4GBF3_9CYAN</name>
<dbReference type="GO" id="GO:0005524">
    <property type="term" value="F:ATP binding"/>
    <property type="evidence" value="ECO:0007669"/>
    <property type="project" value="InterPro"/>
</dbReference>
<dbReference type="EMBL" id="AP018174">
    <property type="protein sequence ID" value="BAY14656.1"/>
    <property type="molecule type" value="Genomic_DNA"/>
</dbReference>
<dbReference type="Gene3D" id="3.90.1570.30">
    <property type="match status" value="1"/>
</dbReference>
<dbReference type="GO" id="GO:0005829">
    <property type="term" value="C:cytosol"/>
    <property type="evidence" value="ECO:0007669"/>
    <property type="project" value="TreeGrafter"/>
</dbReference>
<dbReference type="Pfam" id="PF08463">
    <property type="entry name" value="EcoEI_R_C"/>
    <property type="match status" value="1"/>
</dbReference>
<dbReference type="PROSITE" id="PS51194">
    <property type="entry name" value="HELICASE_CTER"/>
    <property type="match status" value="1"/>
</dbReference>
<feature type="compositionally biased region" description="Basic and acidic residues" evidence="1">
    <location>
        <begin position="169"/>
        <end position="180"/>
    </location>
</feature>
<feature type="domain" description="Helicase C-terminal" evidence="3">
    <location>
        <begin position="676"/>
        <end position="837"/>
    </location>
</feature>
<dbReference type="InterPro" id="IPR001650">
    <property type="entry name" value="Helicase_C-like"/>
</dbReference>
<dbReference type="InterPro" id="IPR014001">
    <property type="entry name" value="Helicase_ATP-bd"/>
</dbReference>
<evidence type="ECO:0000259" key="2">
    <source>
        <dbReference type="PROSITE" id="PS51192"/>
    </source>
</evidence>
<dbReference type="CDD" id="cd18799">
    <property type="entry name" value="SF2_C_EcoAI-like"/>
    <property type="match status" value="1"/>
</dbReference>
<evidence type="ECO:0000313" key="5">
    <source>
        <dbReference type="Proteomes" id="UP000218287"/>
    </source>
</evidence>
<dbReference type="Pfam" id="PF00271">
    <property type="entry name" value="Helicase_C"/>
    <property type="match status" value="1"/>
</dbReference>
<dbReference type="Pfam" id="PF13643">
    <property type="entry name" value="DUF4145"/>
    <property type="match status" value="1"/>
</dbReference>
<dbReference type="GO" id="GO:0016787">
    <property type="term" value="F:hydrolase activity"/>
    <property type="evidence" value="ECO:0007669"/>
    <property type="project" value="InterPro"/>
</dbReference>
<keyword evidence="5" id="KW-1185">Reference proteome</keyword>
<proteinExistence type="predicted"/>
<dbReference type="SMART" id="SM00487">
    <property type="entry name" value="DEXDc"/>
    <property type="match status" value="1"/>
</dbReference>
<evidence type="ECO:0000259" key="3">
    <source>
        <dbReference type="PROSITE" id="PS51194"/>
    </source>
</evidence>
<dbReference type="PANTHER" id="PTHR47396:SF1">
    <property type="entry name" value="ATP-DEPENDENT HELICASE IRC3-RELATED"/>
    <property type="match status" value="1"/>
</dbReference>
<dbReference type="InterPro" id="IPR050742">
    <property type="entry name" value="Helicase_Restrict-Modif_Enz"/>
</dbReference>
<dbReference type="Pfam" id="PF04851">
    <property type="entry name" value="ResIII"/>
    <property type="match status" value="1"/>
</dbReference>
<dbReference type="OrthoDB" id="9802848at2"/>
<dbReference type="SMART" id="SM00490">
    <property type="entry name" value="HELICc"/>
    <property type="match status" value="1"/>
</dbReference>
<dbReference type="Gene3D" id="3.40.50.300">
    <property type="entry name" value="P-loop containing nucleotide triphosphate hydrolases"/>
    <property type="match status" value="2"/>
</dbReference>
<dbReference type="PROSITE" id="PS51192">
    <property type="entry name" value="HELICASE_ATP_BIND_1"/>
    <property type="match status" value="1"/>
</dbReference>
<dbReference type="SUPFAM" id="SSF52540">
    <property type="entry name" value="P-loop containing nucleoside triphosphate hydrolases"/>
    <property type="match status" value="1"/>
</dbReference>
<feature type="region of interest" description="Disordered" evidence="1">
    <location>
        <begin position="161"/>
        <end position="180"/>
    </location>
</feature>
<dbReference type="REBASE" id="206806">
    <property type="entry name" value="Aci21ORF4110P"/>
</dbReference>
<sequence length="1120" mass="126788">MPESLNFSFLAAHDQQLVRLGALAERYFVDDPNTCLIKLRQFGELLAQVAAANIGLYEVADERQIDLLNRLRDRGLIKGEVDRLFHELRKIGNQATHELSGNHRTALSGLKYARALGIWFHRAFGGGRNFDPGAFIPPPDPKIETETLKAELARLRAEAQKHLATAETEAQRRTTAEDLAREAQAKVQEVLQHLAQIQAQAQNQSQQTIQQTIAQAQAAESGVLLDERETRRLIDIQLRAAGWEADSEELTYQNGVRPHKGRNLAIAEYPTANGRADYALFCGLQIVGVVEAKRQSKDVSEGALNQAKRYSEGFQIAGEILCSGPWQNYKVPFVFATNGRPYLQQLQTKSGIWFCDLRRPTNLRVCLPTWHSPQGLLDALAQDIDQANTRLTQEGFNYGLKLRDYQIRAIQAVESALTREKRVLLLAMATGTGKTKTCIALVYRLLKTKRFRRILFLVDRTALGEQTDNAFKDSRMENLQSFADIFEIKGLKDTEPDRDTKIHIATVQGMVKRVLYPADTASVITPDQYDCIVVDECHRGYLLDRELSDRELEFRDFNDYVSKYRRVLEHFDAVKIGLTATPALHTTQIFGEPVYTYSYREAVIDGWLIDHEPPFQIRTKLSEEGMVWNAGEQMEFFNPQTGQLDLAHAPDEVKIEVEQFNRKVITEDFNRVVCEALAQHIDPSLPEKTLIFCATDGHADIVVKGLKQAFQAIYGSVEDDAIVKITGNADKPLELIRKFRNEVNPKVAVTVDLLTTGIDVPSICNLVFIRRVNSRILYEQMLGRATRLCNDIGKEVFRIFDAVRLYEAIAPVSSMKPVVVNPNISFTQLVEELATVKNPDALETVINQLLAKIQRKRRHLSPNSQEQLEAIAGMPLSNMVSHLKQSTPQQVKQWWEQRKAIAQILDRRDGGTKPMLVSRHADELVAIERGYGHAERPEDYLESFRAFLLENMNKIPALVVVTQRPRELTRSQLKELRMLLDTAGYSETNLQTAWRETTNEDIAASIIGFIRQAALGDALIPYAERVDQAMKKILASQPWTSPQRQWLERIGKQLKAETIVDREALDKGEFKTQGGGFERLNKVFGGDLEHIVSQIHESIWNYPTLTLPLESRAVSFHKTK</sequence>
<accession>A0A1Z4GBF3</accession>
<evidence type="ECO:0000256" key="1">
    <source>
        <dbReference type="SAM" id="MobiDB-lite"/>
    </source>
</evidence>
<dbReference type="GO" id="GO:0003677">
    <property type="term" value="F:DNA binding"/>
    <property type="evidence" value="ECO:0007669"/>
    <property type="project" value="InterPro"/>
</dbReference>
<gene>
    <name evidence="4" type="ORF">NIES21_04140</name>
</gene>
<dbReference type="GO" id="GO:0006304">
    <property type="term" value="P:DNA modification"/>
    <property type="evidence" value="ECO:0007669"/>
    <property type="project" value="InterPro"/>
</dbReference>
<organism evidence="4 5">
    <name type="scientific">Anabaenopsis circularis NIES-21</name>
    <dbReference type="NCBI Taxonomy" id="1085406"/>
    <lineage>
        <taxon>Bacteria</taxon>
        <taxon>Bacillati</taxon>
        <taxon>Cyanobacteriota</taxon>
        <taxon>Cyanophyceae</taxon>
        <taxon>Nostocales</taxon>
        <taxon>Nodulariaceae</taxon>
        <taxon>Anabaenopsis</taxon>
    </lineage>
</organism>
<reference evidence="4 5" key="1">
    <citation type="submission" date="2017-06" db="EMBL/GenBank/DDBJ databases">
        <title>Genome sequencing of cyanobaciteial culture collection at National Institute for Environmental Studies (NIES).</title>
        <authorList>
            <person name="Hirose Y."/>
            <person name="Shimura Y."/>
            <person name="Fujisawa T."/>
            <person name="Nakamura Y."/>
            <person name="Kawachi M."/>
        </authorList>
    </citation>
    <scope>NUCLEOTIDE SEQUENCE [LARGE SCALE GENOMIC DNA]</scope>
    <source>
        <strain evidence="4 5">NIES-21</strain>
    </source>
</reference>
<dbReference type="Proteomes" id="UP000218287">
    <property type="component" value="Chromosome"/>
</dbReference>